<organism evidence="14 15">
    <name type="scientific">Rhodotorula graminis (strain WP1)</name>
    <dbReference type="NCBI Taxonomy" id="578459"/>
    <lineage>
        <taxon>Eukaryota</taxon>
        <taxon>Fungi</taxon>
        <taxon>Dikarya</taxon>
        <taxon>Basidiomycota</taxon>
        <taxon>Pucciniomycotina</taxon>
        <taxon>Microbotryomycetes</taxon>
        <taxon>Sporidiobolales</taxon>
        <taxon>Sporidiobolaceae</taxon>
        <taxon>Rhodotorula</taxon>
    </lineage>
</organism>
<evidence type="ECO:0000256" key="6">
    <source>
        <dbReference type="ARBA" id="ARBA00022989"/>
    </source>
</evidence>
<dbReference type="Gene3D" id="1.20.58.90">
    <property type="match status" value="1"/>
</dbReference>
<comment type="subcellular location">
    <subcellularLocation>
        <location evidence="1">Golgi apparatus membrane</location>
        <topology evidence="1">Single-pass type IV membrane protein</topology>
    </subcellularLocation>
</comment>
<comment type="similarity">
    <text evidence="2">Belongs to the syntaxin family.</text>
</comment>
<protein>
    <recommendedName>
        <fullName evidence="10">t-SNARE affecting a late Golgi compartment protein 1</fullName>
    </recommendedName>
</protein>
<dbReference type="STRING" id="578459.A0A194S469"/>
<dbReference type="EMBL" id="KQ474078">
    <property type="protein sequence ID" value="KPV75523.1"/>
    <property type="molecule type" value="Genomic_DNA"/>
</dbReference>
<keyword evidence="4 12" id="KW-0812">Transmembrane</keyword>
<dbReference type="Gene3D" id="1.20.5.110">
    <property type="match status" value="1"/>
</dbReference>
<feature type="region of interest" description="Disordered" evidence="11">
    <location>
        <begin position="107"/>
        <end position="151"/>
    </location>
</feature>
<accession>A0A194S469</accession>
<keyword evidence="9 12" id="KW-0472">Membrane</keyword>
<proteinExistence type="inferred from homology"/>
<gene>
    <name evidence="14" type="ORF">RHOBADRAFT_53493</name>
</gene>
<sequence>MASDDPYFEVKGEVEAGLRSLSSLAAALARLDRSSPDPQQRDYTLAEIRATLTTIEPDLDELDAAVVSLEEPGVARRLGVADYEVRARRDFVQRAKAEVAAIRRQLPAPDPLPSASNRKRLSASSSAYPPPYQPSDHSAQGDDGEDDPNTDFEMQHQTILMEQQDRTLTDISGTVGLLREQAHLMGREVFEQNQMIDELDEHVDSTAGRLAKAQRKMDRFVREHNSASNWCIFILMIVLSILLSIILFA</sequence>
<evidence type="ECO:0000313" key="15">
    <source>
        <dbReference type="Proteomes" id="UP000053890"/>
    </source>
</evidence>
<dbReference type="InterPro" id="IPR000727">
    <property type="entry name" value="T_SNARE_dom"/>
</dbReference>
<name>A0A194S469_RHOGW</name>
<dbReference type="Proteomes" id="UP000053890">
    <property type="component" value="Unassembled WGS sequence"/>
</dbReference>
<evidence type="ECO:0000256" key="10">
    <source>
        <dbReference type="ARBA" id="ARBA00073343"/>
    </source>
</evidence>
<evidence type="ECO:0000256" key="2">
    <source>
        <dbReference type="ARBA" id="ARBA00009063"/>
    </source>
</evidence>
<dbReference type="GeneID" id="28977309"/>
<keyword evidence="8" id="KW-0175">Coiled coil</keyword>
<dbReference type="Pfam" id="PF05739">
    <property type="entry name" value="SNARE"/>
    <property type="match status" value="1"/>
</dbReference>
<dbReference type="CDD" id="cd15851">
    <property type="entry name" value="SNARE_Syntaxin6"/>
    <property type="match status" value="1"/>
</dbReference>
<evidence type="ECO:0000313" key="14">
    <source>
        <dbReference type="EMBL" id="KPV75523.1"/>
    </source>
</evidence>
<dbReference type="GO" id="GO:0048193">
    <property type="term" value="P:Golgi vesicle transport"/>
    <property type="evidence" value="ECO:0007669"/>
    <property type="project" value="InterPro"/>
</dbReference>
<keyword evidence="3" id="KW-0813">Transport</keyword>
<dbReference type="Pfam" id="PF09177">
    <property type="entry name" value="STX6_10_61_N"/>
    <property type="match status" value="1"/>
</dbReference>
<evidence type="ECO:0000256" key="7">
    <source>
        <dbReference type="ARBA" id="ARBA00023034"/>
    </source>
</evidence>
<evidence type="ECO:0000256" key="8">
    <source>
        <dbReference type="ARBA" id="ARBA00023054"/>
    </source>
</evidence>
<feature type="domain" description="T-SNARE coiled-coil homology" evidence="13">
    <location>
        <begin position="158"/>
        <end position="220"/>
    </location>
</feature>
<dbReference type="RefSeq" id="XP_018271572.1">
    <property type="nucleotide sequence ID" value="XM_018416861.1"/>
</dbReference>
<evidence type="ECO:0000256" key="11">
    <source>
        <dbReference type="SAM" id="MobiDB-lite"/>
    </source>
</evidence>
<evidence type="ECO:0000256" key="1">
    <source>
        <dbReference type="ARBA" id="ARBA00004409"/>
    </source>
</evidence>
<keyword evidence="15" id="KW-1185">Reference proteome</keyword>
<dbReference type="FunFam" id="1.20.5.110:FF:000006">
    <property type="entry name" value="Syntaxin 6"/>
    <property type="match status" value="1"/>
</dbReference>
<feature type="transmembrane region" description="Helical" evidence="12">
    <location>
        <begin position="227"/>
        <end position="248"/>
    </location>
</feature>
<dbReference type="SUPFAM" id="SSF58038">
    <property type="entry name" value="SNARE fusion complex"/>
    <property type="match status" value="1"/>
</dbReference>
<keyword evidence="5" id="KW-0653">Protein transport</keyword>
<reference evidence="14 15" key="1">
    <citation type="journal article" date="2015" name="Front. Microbiol.">
        <title>Genome sequence of the plant growth promoting endophytic yeast Rhodotorula graminis WP1.</title>
        <authorList>
            <person name="Firrincieli A."/>
            <person name="Otillar R."/>
            <person name="Salamov A."/>
            <person name="Schmutz J."/>
            <person name="Khan Z."/>
            <person name="Redman R.S."/>
            <person name="Fleck N.D."/>
            <person name="Lindquist E."/>
            <person name="Grigoriev I.V."/>
            <person name="Doty S.L."/>
        </authorList>
    </citation>
    <scope>NUCLEOTIDE SEQUENCE [LARGE SCALE GENOMIC DNA]</scope>
    <source>
        <strain evidence="14 15">WP1</strain>
    </source>
</reference>
<dbReference type="InterPro" id="IPR015260">
    <property type="entry name" value="Syntaxin-6/10/61_N"/>
</dbReference>
<evidence type="ECO:0000259" key="13">
    <source>
        <dbReference type="PROSITE" id="PS50192"/>
    </source>
</evidence>
<dbReference type="OMA" id="EHDPYRF"/>
<evidence type="ECO:0000256" key="4">
    <source>
        <dbReference type="ARBA" id="ARBA00022692"/>
    </source>
</evidence>
<dbReference type="SMART" id="SM00397">
    <property type="entry name" value="t_SNARE"/>
    <property type="match status" value="1"/>
</dbReference>
<dbReference type="GO" id="GO:0000139">
    <property type="term" value="C:Golgi membrane"/>
    <property type="evidence" value="ECO:0007669"/>
    <property type="project" value="UniProtKB-SubCell"/>
</dbReference>
<dbReference type="PROSITE" id="PS50192">
    <property type="entry name" value="T_SNARE"/>
    <property type="match status" value="1"/>
</dbReference>
<dbReference type="OrthoDB" id="546861at2759"/>
<keyword evidence="6 12" id="KW-1133">Transmembrane helix</keyword>
<evidence type="ECO:0000256" key="5">
    <source>
        <dbReference type="ARBA" id="ARBA00022927"/>
    </source>
</evidence>
<dbReference type="GO" id="GO:0015031">
    <property type="term" value="P:protein transport"/>
    <property type="evidence" value="ECO:0007669"/>
    <property type="project" value="UniProtKB-KW"/>
</dbReference>
<evidence type="ECO:0000256" key="3">
    <source>
        <dbReference type="ARBA" id="ARBA00022448"/>
    </source>
</evidence>
<evidence type="ECO:0000256" key="12">
    <source>
        <dbReference type="SAM" id="Phobius"/>
    </source>
</evidence>
<dbReference type="PANTHER" id="PTHR12791">
    <property type="entry name" value="GOLGI SNARE BET1-RELATED"/>
    <property type="match status" value="1"/>
</dbReference>
<evidence type="ECO:0000256" key="9">
    <source>
        <dbReference type="ARBA" id="ARBA00023136"/>
    </source>
</evidence>
<keyword evidence="7" id="KW-0333">Golgi apparatus</keyword>
<dbReference type="InterPro" id="IPR010989">
    <property type="entry name" value="SNARE"/>
</dbReference>
<dbReference type="AlphaFoldDB" id="A0A194S469"/>
<dbReference type="SUPFAM" id="SSF47661">
    <property type="entry name" value="t-snare proteins"/>
    <property type="match status" value="1"/>
</dbReference>